<accession>D2U1F2</accession>
<sequence length="73" mass="8664">MTMKNYFFAIMPFFLLVGCVSSDDYQQQYYKKKREEYHMGVGVVRTDSQRRAIMSGEKPDWSELPESRVSKKN</sequence>
<dbReference type="PROSITE" id="PS51257">
    <property type="entry name" value="PROKAR_LIPOPROTEIN"/>
    <property type="match status" value="1"/>
</dbReference>
<evidence type="ECO:0000313" key="2">
    <source>
        <dbReference type="EMBL" id="WGM04907.1"/>
    </source>
</evidence>
<reference evidence="2" key="2">
    <citation type="submission" date="2023-04" db="EMBL/GenBank/DDBJ databases">
        <title>Genome dynamics across the evolutionary transition to endosymbiosis.</title>
        <authorList>
            <person name="Siozios S."/>
            <person name="Nadal-Jimenez P."/>
            <person name="Azagi T."/>
            <person name="Sprong H."/>
            <person name="Frost C.L."/>
            <person name="Parratt S.R."/>
            <person name="Taylor G."/>
            <person name="Brettell L."/>
            <person name="Lew K.C."/>
            <person name="Croft L."/>
            <person name="King K.C."/>
            <person name="Brockhurst M.A."/>
            <person name="Hypsa V."/>
            <person name="Novakova E."/>
            <person name="Darby A.C."/>
            <person name="Hurst G.D.D."/>
        </authorList>
    </citation>
    <scope>NUCLEOTIDE SEQUENCE</scope>
    <source>
        <strain evidence="2">ANv_CAN</strain>
    </source>
</reference>
<name>D2U1F2_9GAMM</name>
<evidence type="ECO:0000313" key="1">
    <source>
        <dbReference type="EMBL" id="CBA74564.1"/>
    </source>
</evidence>
<evidence type="ECO:0000313" key="3">
    <source>
        <dbReference type="Proteomes" id="UP001177592"/>
    </source>
</evidence>
<dbReference type="Proteomes" id="UP001177592">
    <property type="component" value="Chromosome"/>
</dbReference>
<reference evidence="1" key="1">
    <citation type="journal article" date="2010" name="Insect Mol. Biol.">
        <title>The draft genome sequence of Arsenophonus nasoniae, son-killer bacterium of Nasonia vitripennis, reveals genes associated with virulence and symbiosis.</title>
        <authorList>
            <person name="Wilkes T."/>
            <person name="Darby A.C."/>
            <person name="Choi J."/>
            <person name="Colborne J.K."/>
            <person name="Werren J.H."/>
            <person name="Hurst G.D.D."/>
        </authorList>
    </citation>
    <scope>NUCLEOTIDE SEQUENCE</scope>
</reference>
<proteinExistence type="predicted"/>
<dbReference type="RefSeq" id="WP_280632312.1">
    <property type="nucleotide sequence ID" value="NZ_CP123523.1"/>
</dbReference>
<gene>
    <name evidence="1" type="ORF">ARN_23720</name>
    <name evidence="2" type="ORF">QE258_15125</name>
</gene>
<evidence type="ECO:0008006" key="4">
    <source>
        <dbReference type="Google" id="ProtNLM"/>
    </source>
</evidence>
<dbReference type="EMBL" id="FN545240">
    <property type="protein sequence ID" value="CBA74564.1"/>
    <property type="molecule type" value="Genomic_DNA"/>
</dbReference>
<organism evidence="1">
    <name type="scientific">Arsenophonus nasoniae</name>
    <name type="common">son-killer infecting Nasonia vitripennis</name>
    <dbReference type="NCBI Taxonomy" id="638"/>
    <lineage>
        <taxon>Bacteria</taxon>
        <taxon>Pseudomonadati</taxon>
        <taxon>Pseudomonadota</taxon>
        <taxon>Gammaproteobacteria</taxon>
        <taxon>Enterobacterales</taxon>
        <taxon>Morganellaceae</taxon>
        <taxon>Arsenophonus</taxon>
    </lineage>
</organism>
<protein>
    <recommendedName>
        <fullName evidence="4">Lipoprotein</fullName>
    </recommendedName>
</protein>
<dbReference type="AlphaFoldDB" id="D2U1F2"/>
<keyword evidence="3" id="KW-1185">Reference proteome</keyword>
<dbReference type="EMBL" id="CP123523">
    <property type="protein sequence ID" value="WGM04907.1"/>
    <property type="molecule type" value="Genomic_DNA"/>
</dbReference>